<feature type="domain" description="Transposase IS204/IS1001/IS1096/IS1165 DDE" evidence="1">
    <location>
        <begin position="155"/>
        <end position="234"/>
    </location>
</feature>
<dbReference type="InterPro" id="IPR002560">
    <property type="entry name" value="Transposase_DDE"/>
</dbReference>
<evidence type="ECO:0000313" key="6">
    <source>
        <dbReference type="Proteomes" id="UP000521676"/>
    </source>
</evidence>
<dbReference type="EMBL" id="JACATZ010000003">
    <property type="protein sequence ID" value="NWJ47580.1"/>
    <property type="molecule type" value="Genomic_DNA"/>
</dbReference>
<name>A0A8T7M645_9CHLR</name>
<dbReference type="Pfam" id="PF14690">
    <property type="entry name" value="Zn_ribbon_ISL3"/>
    <property type="match status" value="1"/>
</dbReference>
<evidence type="ECO:0000259" key="2">
    <source>
        <dbReference type="Pfam" id="PF14690"/>
    </source>
</evidence>
<reference evidence="4 6" key="1">
    <citation type="submission" date="2020-06" db="EMBL/GenBank/DDBJ databases">
        <title>Anoxygenic phototrophic Chloroflexota member uses a Type I reaction center.</title>
        <authorList>
            <person name="Tsuji J.M."/>
            <person name="Shaw N.A."/>
            <person name="Nagashima S."/>
            <person name="Venkiteswaran J."/>
            <person name="Schiff S.L."/>
            <person name="Hanada S."/>
            <person name="Tank M."/>
            <person name="Neufeld J.D."/>
        </authorList>
    </citation>
    <scope>NUCLEOTIDE SEQUENCE [LARGE SCALE GENOMIC DNA]</scope>
    <source>
        <strain evidence="4">L227-S17</strain>
    </source>
</reference>
<dbReference type="Pfam" id="PF01610">
    <property type="entry name" value="DDE_Tnp_ISL3"/>
    <property type="match status" value="1"/>
</dbReference>
<evidence type="ECO:0000313" key="5">
    <source>
        <dbReference type="EMBL" id="WJW69490.1"/>
    </source>
</evidence>
<protein>
    <submittedName>
        <fullName evidence="4">ISL3 family transposase</fullName>
    </submittedName>
</protein>
<evidence type="ECO:0000313" key="7">
    <source>
        <dbReference type="Proteomes" id="UP001431572"/>
    </source>
</evidence>
<organism evidence="4 6">
    <name type="scientific">Candidatus Chlorohelix allophototropha</name>
    <dbReference type="NCBI Taxonomy" id="3003348"/>
    <lineage>
        <taxon>Bacteria</taxon>
        <taxon>Bacillati</taxon>
        <taxon>Chloroflexota</taxon>
        <taxon>Chloroflexia</taxon>
        <taxon>Candidatus Chloroheliales</taxon>
        <taxon>Candidatus Chloroheliaceae</taxon>
        <taxon>Candidatus Chlorohelix</taxon>
    </lineage>
</organism>
<sequence>MLEEIVLPTRWEIQLDACKEEGSTLLLEAHLTYQTTQCPSCRFTAERVHSRYKRQPTDLPLIGQQVSLSLTIRRFFCDNSGCPRRTFAEQVPILLERKARRTIRQYHLLENLAFALGGRPGVRQAAKEGVKVSRDTLLRIIRKTPIPLQPTPRILGVDDWSYKKGVEYGTILIDLEQHCPVDLLADRKADTLAKWLEEHPGVEVISRDRASAYADGARRGAPEAIQVADRFHLLVRRIDACWIPFRERSG</sequence>
<dbReference type="EMBL" id="CP128400">
    <property type="protein sequence ID" value="WJW69490.1"/>
    <property type="molecule type" value="Genomic_DNA"/>
</dbReference>
<dbReference type="Proteomes" id="UP001431572">
    <property type="component" value="Chromosome 2"/>
</dbReference>
<dbReference type="InterPro" id="IPR029261">
    <property type="entry name" value="Transposase_Znf"/>
</dbReference>
<evidence type="ECO:0000259" key="1">
    <source>
        <dbReference type="Pfam" id="PF01610"/>
    </source>
</evidence>
<feature type="domain" description="Transposase IS204/IS1001/IS1096/IS1165 zinc-finger" evidence="2">
    <location>
        <begin position="35"/>
        <end position="79"/>
    </location>
</feature>
<dbReference type="PANTHER" id="PTHR33498:SF1">
    <property type="entry name" value="TRANSPOSASE FOR INSERTION SEQUENCE ELEMENT IS1557"/>
    <property type="match status" value="1"/>
</dbReference>
<evidence type="ECO:0000313" key="3">
    <source>
        <dbReference type="EMBL" id="NWJ45696.1"/>
    </source>
</evidence>
<dbReference type="NCBIfam" id="NF033550">
    <property type="entry name" value="transpos_ISL3"/>
    <property type="match status" value="1"/>
</dbReference>
<dbReference type="RefSeq" id="WP_341471374.1">
    <property type="nucleotide sequence ID" value="NZ_CP128400.1"/>
</dbReference>
<dbReference type="AlphaFoldDB" id="A0A8T7M645"/>
<gene>
    <name evidence="3" type="ORF">HXX08_07435</name>
    <name evidence="4" type="ORF">HXX08_17120</name>
    <name evidence="5" type="ORF">OZ401_003107</name>
</gene>
<evidence type="ECO:0000313" key="4">
    <source>
        <dbReference type="EMBL" id="NWJ47580.1"/>
    </source>
</evidence>
<dbReference type="PANTHER" id="PTHR33498">
    <property type="entry name" value="TRANSPOSASE FOR INSERTION SEQUENCE ELEMENT IS1557"/>
    <property type="match status" value="1"/>
</dbReference>
<proteinExistence type="predicted"/>
<dbReference type="Proteomes" id="UP000521676">
    <property type="component" value="Unassembled WGS sequence"/>
</dbReference>
<keyword evidence="7" id="KW-1185">Reference proteome</keyword>
<accession>A0A8T7M645</accession>
<dbReference type="EMBL" id="JACATZ010000001">
    <property type="protein sequence ID" value="NWJ45696.1"/>
    <property type="molecule type" value="Genomic_DNA"/>
</dbReference>
<dbReference type="InterPro" id="IPR047951">
    <property type="entry name" value="Transpos_ISL3"/>
</dbReference>
<reference evidence="5" key="2">
    <citation type="journal article" date="2024" name="Nature">
        <title>Anoxygenic phototroph of the Chloroflexota uses a type I reaction centre.</title>
        <authorList>
            <person name="Tsuji J.M."/>
            <person name="Shaw N.A."/>
            <person name="Nagashima S."/>
            <person name="Venkiteswaran J.J."/>
            <person name="Schiff S.L."/>
            <person name="Watanabe T."/>
            <person name="Fukui M."/>
            <person name="Hanada S."/>
            <person name="Tank M."/>
            <person name="Neufeld J.D."/>
        </authorList>
    </citation>
    <scope>NUCLEOTIDE SEQUENCE</scope>
    <source>
        <strain evidence="5">L227-S17</strain>
    </source>
</reference>